<evidence type="ECO:0000256" key="1">
    <source>
        <dbReference type="ARBA" id="ARBA00004123"/>
    </source>
</evidence>
<keyword evidence="5 11" id="KW-0547">Nucleotide-binding</keyword>
<dbReference type="FunFam" id="3.40.850.10:FF:000027">
    <property type="entry name" value="Kinesin-like protein"/>
    <property type="match status" value="1"/>
</dbReference>
<dbReference type="GO" id="GO:0003774">
    <property type="term" value="F:cytoskeletal motor activity"/>
    <property type="evidence" value="ECO:0007669"/>
    <property type="project" value="UniProtKB-UniRule"/>
</dbReference>
<dbReference type="PROSITE" id="PS00411">
    <property type="entry name" value="KINESIN_MOTOR_1"/>
    <property type="match status" value="1"/>
</dbReference>
<comment type="similarity">
    <text evidence="11">Belongs to the TRAFAC class myosin-kinesin ATPase superfamily. Kinesin family.</text>
</comment>
<feature type="domain" description="Kinesin motor" evidence="14">
    <location>
        <begin position="37"/>
        <end position="379"/>
    </location>
</feature>
<protein>
    <recommendedName>
        <fullName evidence="14">Kinesin motor domain-containing protein</fullName>
    </recommendedName>
</protein>
<dbReference type="AlphaFoldDB" id="A0ABD3TZP4"/>
<evidence type="ECO:0000256" key="5">
    <source>
        <dbReference type="ARBA" id="ARBA00022741"/>
    </source>
</evidence>
<dbReference type="GO" id="GO:0005874">
    <property type="term" value="C:microtubule"/>
    <property type="evidence" value="ECO:0007669"/>
    <property type="project" value="UniProtKB-KW"/>
</dbReference>
<feature type="region of interest" description="Disordered" evidence="13">
    <location>
        <begin position="1"/>
        <end position="30"/>
    </location>
</feature>
<dbReference type="InterPro" id="IPR036961">
    <property type="entry name" value="Kinesin_motor_dom_sf"/>
</dbReference>
<dbReference type="SMART" id="SM00129">
    <property type="entry name" value="KISc"/>
    <property type="match status" value="1"/>
</dbReference>
<organism evidence="15 16">
    <name type="scientific">Sinanodonta woodiana</name>
    <name type="common">Chinese pond mussel</name>
    <name type="synonym">Anodonta woodiana</name>
    <dbReference type="NCBI Taxonomy" id="1069815"/>
    <lineage>
        <taxon>Eukaryota</taxon>
        <taxon>Metazoa</taxon>
        <taxon>Spiralia</taxon>
        <taxon>Lophotrochozoa</taxon>
        <taxon>Mollusca</taxon>
        <taxon>Bivalvia</taxon>
        <taxon>Autobranchia</taxon>
        <taxon>Heteroconchia</taxon>
        <taxon>Palaeoheterodonta</taxon>
        <taxon>Unionida</taxon>
        <taxon>Unionoidea</taxon>
        <taxon>Unionidae</taxon>
        <taxon>Unioninae</taxon>
        <taxon>Sinanodonta</taxon>
    </lineage>
</organism>
<evidence type="ECO:0000256" key="3">
    <source>
        <dbReference type="ARBA" id="ARBA00022490"/>
    </source>
</evidence>
<gene>
    <name evidence="15" type="ORF">ACJMK2_019811</name>
</gene>
<dbReference type="SUPFAM" id="SSF52540">
    <property type="entry name" value="P-loop containing nucleoside triphosphate hydrolases"/>
    <property type="match status" value="1"/>
</dbReference>
<evidence type="ECO:0000256" key="13">
    <source>
        <dbReference type="SAM" id="MobiDB-lite"/>
    </source>
</evidence>
<keyword evidence="3" id="KW-0963">Cytoplasm</keyword>
<feature type="binding site" evidence="11">
    <location>
        <begin position="138"/>
        <end position="145"/>
    </location>
    <ligand>
        <name>ATP</name>
        <dbReference type="ChEBI" id="CHEBI:30616"/>
    </ligand>
</feature>
<feature type="compositionally biased region" description="Basic residues" evidence="13">
    <location>
        <begin position="1"/>
        <end position="10"/>
    </location>
</feature>
<dbReference type="GO" id="GO:0005634">
    <property type="term" value="C:nucleus"/>
    <property type="evidence" value="ECO:0007669"/>
    <property type="project" value="UniProtKB-SubCell"/>
</dbReference>
<keyword evidence="8 11" id="KW-0505">Motor protein</keyword>
<evidence type="ECO:0000256" key="4">
    <source>
        <dbReference type="ARBA" id="ARBA00022701"/>
    </source>
</evidence>
<keyword evidence="16" id="KW-1185">Reference proteome</keyword>
<dbReference type="InterPro" id="IPR019821">
    <property type="entry name" value="Kinesin_motor_CS"/>
</dbReference>
<keyword evidence="4" id="KW-0493">Microtubule</keyword>
<dbReference type="CDD" id="cd01370">
    <property type="entry name" value="KISc_KIP3_like"/>
    <property type="match status" value="1"/>
</dbReference>
<name>A0ABD3TZP4_SINWO</name>
<evidence type="ECO:0000256" key="7">
    <source>
        <dbReference type="ARBA" id="ARBA00023054"/>
    </source>
</evidence>
<evidence type="ECO:0000256" key="10">
    <source>
        <dbReference type="ARBA" id="ARBA00023242"/>
    </source>
</evidence>
<evidence type="ECO:0000256" key="12">
    <source>
        <dbReference type="SAM" id="Coils"/>
    </source>
</evidence>
<evidence type="ECO:0000256" key="6">
    <source>
        <dbReference type="ARBA" id="ARBA00022840"/>
    </source>
</evidence>
<dbReference type="PANTHER" id="PTHR47968:SF65">
    <property type="entry name" value="KINESIN MOTOR DOMAIN-CONTAINING PROTEIN"/>
    <property type="match status" value="1"/>
</dbReference>
<comment type="caution">
    <text evidence="15">The sequence shown here is derived from an EMBL/GenBank/DDBJ whole genome shotgun (WGS) entry which is preliminary data.</text>
</comment>
<proteinExistence type="inferred from homology"/>
<dbReference type="Gene3D" id="3.40.850.10">
    <property type="entry name" value="Kinesin motor domain"/>
    <property type="match status" value="1"/>
</dbReference>
<accession>A0ABD3TZP4</accession>
<evidence type="ECO:0000256" key="11">
    <source>
        <dbReference type="PROSITE-ProRule" id="PRU00283"/>
    </source>
</evidence>
<evidence type="ECO:0000256" key="2">
    <source>
        <dbReference type="ARBA" id="ARBA00004245"/>
    </source>
</evidence>
<dbReference type="InterPro" id="IPR001752">
    <property type="entry name" value="Kinesin_motor_dom"/>
</dbReference>
<dbReference type="InterPro" id="IPR027640">
    <property type="entry name" value="Kinesin-like_fam"/>
</dbReference>
<keyword evidence="7 12" id="KW-0175">Coiled coil</keyword>
<keyword evidence="6 11" id="KW-0067">ATP-binding</keyword>
<reference evidence="15 16" key="1">
    <citation type="submission" date="2024-11" db="EMBL/GenBank/DDBJ databases">
        <title>Chromosome-level genome assembly of the freshwater bivalve Anodonta woodiana.</title>
        <authorList>
            <person name="Chen X."/>
        </authorList>
    </citation>
    <scope>NUCLEOTIDE SEQUENCE [LARGE SCALE GENOMIC DNA]</scope>
    <source>
        <strain evidence="15">MN2024</strain>
        <tissue evidence="15">Gills</tissue>
    </source>
</reference>
<keyword evidence="10" id="KW-0539">Nucleus</keyword>
<keyword evidence="9" id="KW-0206">Cytoskeleton</keyword>
<dbReference type="Proteomes" id="UP001634394">
    <property type="component" value="Unassembled WGS sequence"/>
</dbReference>
<dbReference type="InterPro" id="IPR027417">
    <property type="entry name" value="P-loop_NTPase"/>
</dbReference>
<sequence length="1222" mass="136890">MPLPVIRKRKLPDEKDDGPGRLPSGSESSVVDACGSKVKVVVRIRPENAQEVEGNFKTVVQIMNEYVLVFDPKEQTIPNYTLRKRPRDLRKRASKDMKFAFDYIFGPGSRNHELYEQTTKTILDGFLNGYNCSVFAYGATGAGKTFTVLGNKDEPGVIYHTMVDLYQRIASLQHEKTCEVAVSYLEVYNEQIRDLLMLGSALPIREDPNSGVLVPGLSLHKPKSAEELLFMLHHGNQNRTQHPTDANSESSRSHAVFQVFVRQRDRTANVSAEVKVAKMCLVDLAGSERATATSNKGARFREGANINKSLLALGNVINALAENKNKGHIPYRDSKLTRLLKDSLGGNCQTVMIAAISPSSMSYEDTYNTLKYADRAKNIKTLLKKNVLNVDFHVARYGQIIQDLRREIGELKDKLRSYEEHKMTVQTCIPVNFKRYKEKLESGYNHWIQASLRHLREEIAVRDLKRKMYHKEKLILRLRQLSDSNTDKLIDKLKQSVATWQHQLCSLQECRDQSQSQMTQSQDQVNQLDKEISTQAADENFIQLVSLSQQVQRNQSELVRANQLIKYMKRMIRFQEKDTTINERLILQFLALINQQQQVIQGHGLMTSDLEDQYRDLKVKVMGQEVSWADQTMGNDPGKPKFSISDLLEFPPIASPFLSDSDLSLCSLNEETSSLTSSDNIAIDTDAQNTGSSSMANVVLDVNPKRVLKLTELPGPIRVNSQGVYHQAAPVASSKLHSEQSGISDSTLATENQSRGLDSDFAGHTPAAKKALFILQQSKSQQGVQMHSGQFVNSICSEKAHNLKSHSSVHGTKLNETFDLCDLEDKMETIVSAKDFANIETVTDLKSVTVSSKNSYNGLKNVSHQTNSQDPLQQSCFNANMLVSATLSNNASGLSYSHNKPVCSSSDGPNNNHFQLEERLDSSCACNLTHTESKPSCDTRCHSSQNVSSTQNIDEHTFIVSQAPLILSIPIDKSSGTTENAQSVTGMKICPSTCPKNLINEDSTYGERNQIGHILTHEEKGMYAIDTGFSYADAVKTHQRKPLHQINGYEPSTKLNGNGDQYEINAKDPDQAKTEAEPFEMKFSQEAKENAKILRQYGLPSLVEEVKSMPNRVKCPPPSYMQSTKAVRQKQLSSGSLRLPWQESGPLRIALGKKSGKSSFASNRERFAHHNMRIHDTIHLADWLPDLTTTTCEFTISFIWLPDLTATTCKFTRFIWLTGYLT</sequence>
<evidence type="ECO:0000313" key="16">
    <source>
        <dbReference type="Proteomes" id="UP001634394"/>
    </source>
</evidence>
<evidence type="ECO:0000256" key="8">
    <source>
        <dbReference type="ARBA" id="ARBA00023175"/>
    </source>
</evidence>
<dbReference type="PROSITE" id="PS50067">
    <property type="entry name" value="KINESIN_MOTOR_2"/>
    <property type="match status" value="1"/>
</dbReference>
<dbReference type="EMBL" id="JBJQND010000017">
    <property type="protein sequence ID" value="KAL3841705.1"/>
    <property type="molecule type" value="Genomic_DNA"/>
</dbReference>
<comment type="subcellular location">
    <subcellularLocation>
        <location evidence="2">Cytoplasm</location>
        <location evidence="2">Cytoskeleton</location>
    </subcellularLocation>
    <subcellularLocation>
        <location evidence="1">Nucleus</location>
    </subcellularLocation>
</comment>
<evidence type="ECO:0000256" key="9">
    <source>
        <dbReference type="ARBA" id="ARBA00023212"/>
    </source>
</evidence>
<dbReference type="Pfam" id="PF00225">
    <property type="entry name" value="Kinesin"/>
    <property type="match status" value="1"/>
</dbReference>
<evidence type="ECO:0000313" key="15">
    <source>
        <dbReference type="EMBL" id="KAL3841705.1"/>
    </source>
</evidence>
<dbReference type="PRINTS" id="PR00380">
    <property type="entry name" value="KINESINHEAVY"/>
</dbReference>
<dbReference type="GO" id="GO:0005524">
    <property type="term" value="F:ATP binding"/>
    <property type="evidence" value="ECO:0007669"/>
    <property type="project" value="UniProtKB-UniRule"/>
</dbReference>
<dbReference type="PANTHER" id="PTHR47968">
    <property type="entry name" value="CENTROMERE PROTEIN E"/>
    <property type="match status" value="1"/>
</dbReference>
<feature type="coiled-coil region" evidence="12">
    <location>
        <begin position="394"/>
        <end position="421"/>
    </location>
</feature>
<evidence type="ECO:0000259" key="14">
    <source>
        <dbReference type="PROSITE" id="PS50067"/>
    </source>
</evidence>